<dbReference type="PROSITE" id="PS50075">
    <property type="entry name" value="CARRIER"/>
    <property type="match status" value="1"/>
</dbReference>
<keyword evidence="1" id="KW-0596">Phosphopantetheine</keyword>
<dbReference type="SMART" id="SM00823">
    <property type="entry name" value="PKS_PP"/>
    <property type="match status" value="1"/>
</dbReference>
<reference evidence="5 6" key="1">
    <citation type="submission" date="2024-02" db="EMBL/GenBank/DDBJ databases">
        <title>De novo assembly and annotation of 12 fungi associated with fruit tree decline syndrome in Ontario, Canada.</title>
        <authorList>
            <person name="Sulman M."/>
            <person name="Ellouze W."/>
            <person name="Ilyukhin E."/>
        </authorList>
    </citation>
    <scope>NUCLEOTIDE SEQUENCE [LARGE SCALE GENOMIC DNA]</scope>
    <source>
        <strain evidence="5 6">M97-236</strain>
    </source>
</reference>
<dbReference type="InterPro" id="IPR009081">
    <property type="entry name" value="PP-bd_ACP"/>
</dbReference>
<evidence type="ECO:0000256" key="1">
    <source>
        <dbReference type="ARBA" id="ARBA00022450"/>
    </source>
</evidence>
<evidence type="ECO:0000259" key="4">
    <source>
        <dbReference type="PROSITE" id="PS50075"/>
    </source>
</evidence>
<protein>
    <recommendedName>
        <fullName evidence="4">Carrier domain-containing protein</fullName>
    </recommendedName>
</protein>
<dbReference type="Proteomes" id="UP001521222">
    <property type="component" value="Unassembled WGS sequence"/>
</dbReference>
<keyword evidence="2" id="KW-0597">Phosphoprotein</keyword>
<evidence type="ECO:0000313" key="5">
    <source>
        <dbReference type="EMBL" id="KAL1599021.1"/>
    </source>
</evidence>
<dbReference type="Pfam" id="PF08659">
    <property type="entry name" value="KR"/>
    <property type="match status" value="1"/>
</dbReference>
<dbReference type="InterPro" id="IPR036736">
    <property type="entry name" value="ACP-like_sf"/>
</dbReference>
<dbReference type="Pfam" id="PF00550">
    <property type="entry name" value="PP-binding"/>
    <property type="match status" value="1"/>
</dbReference>
<dbReference type="Gene3D" id="3.40.50.720">
    <property type="entry name" value="NAD(P)-binding Rossmann-like Domain"/>
    <property type="match status" value="1"/>
</dbReference>
<dbReference type="Gene3D" id="1.10.1200.10">
    <property type="entry name" value="ACP-like"/>
    <property type="match status" value="1"/>
</dbReference>
<evidence type="ECO:0000256" key="2">
    <source>
        <dbReference type="ARBA" id="ARBA00022553"/>
    </source>
</evidence>
<dbReference type="Gene3D" id="3.40.50.150">
    <property type="entry name" value="Vaccinia Virus protein VP39"/>
    <property type="match status" value="1"/>
</dbReference>
<keyword evidence="3" id="KW-0808">Transferase</keyword>
<keyword evidence="6" id="KW-1185">Reference proteome</keyword>
<dbReference type="PANTHER" id="PTHR43775:SF20">
    <property type="entry name" value="HYBRID PKS-NRPS SYNTHETASE APDA"/>
    <property type="match status" value="1"/>
</dbReference>
<accession>A0ABR3R3M5</accession>
<dbReference type="SUPFAM" id="SSF51735">
    <property type="entry name" value="NAD(P)-binding Rossmann-fold domains"/>
    <property type="match status" value="1"/>
</dbReference>
<dbReference type="InterPro" id="IPR006162">
    <property type="entry name" value="Ppantetheine_attach_site"/>
</dbReference>
<dbReference type="EMBL" id="JAKIXB020000021">
    <property type="protein sequence ID" value="KAL1599021.1"/>
    <property type="molecule type" value="Genomic_DNA"/>
</dbReference>
<dbReference type="InterPro" id="IPR020806">
    <property type="entry name" value="PKS_PP-bd"/>
</dbReference>
<dbReference type="SUPFAM" id="SSF47336">
    <property type="entry name" value="ACP-like"/>
    <property type="match status" value="1"/>
</dbReference>
<feature type="domain" description="Carrier" evidence="4">
    <location>
        <begin position="701"/>
        <end position="782"/>
    </location>
</feature>
<evidence type="ECO:0000313" key="6">
    <source>
        <dbReference type="Proteomes" id="UP001521222"/>
    </source>
</evidence>
<comment type="caution">
    <text evidence="5">The sequence shown here is derived from an EMBL/GenBank/DDBJ whole genome shotgun (WGS) entry which is preliminary data.</text>
</comment>
<proteinExistence type="predicted"/>
<dbReference type="SMART" id="SM00822">
    <property type="entry name" value="PKS_KR"/>
    <property type="match status" value="1"/>
</dbReference>
<dbReference type="SUPFAM" id="SSF53335">
    <property type="entry name" value="S-adenosyl-L-methionine-dependent methyltransferases"/>
    <property type="match status" value="1"/>
</dbReference>
<organism evidence="5 6">
    <name type="scientific">Nothophoma quercina</name>
    <dbReference type="NCBI Taxonomy" id="749835"/>
    <lineage>
        <taxon>Eukaryota</taxon>
        <taxon>Fungi</taxon>
        <taxon>Dikarya</taxon>
        <taxon>Ascomycota</taxon>
        <taxon>Pezizomycotina</taxon>
        <taxon>Dothideomycetes</taxon>
        <taxon>Pleosporomycetidae</taxon>
        <taxon>Pleosporales</taxon>
        <taxon>Pleosporineae</taxon>
        <taxon>Didymellaceae</taxon>
        <taxon>Nothophoma</taxon>
    </lineage>
</organism>
<dbReference type="InterPro" id="IPR050091">
    <property type="entry name" value="PKS_NRPS_Biosynth_Enz"/>
</dbReference>
<evidence type="ECO:0000256" key="3">
    <source>
        <dbReference type="ARBA" id="ARBA00022679"/>
    </source>
</evidence>
<dbReference type="InterPro" id="IPR029063">
    <property type="entry name" value="SAM-dependent_MTases_sf"/>
</dbReference>
<dbReference type="InterPro" id="IPR013968">
    <property type="entry name" value="PKS_KR"/>
</dbReference>
<dbReference type="InterPro" id="IPR057326">
    <property type="entry name" value="KR_dom"/>
</dbReference>
<sequence>MNILEPITRIGEGSTDVAESVLAATEGAFASYTPTDLFGDHHDHAKEIFESYNGKVMYASIELEDDRPSQYFAERLYDLVIISSSNPRSHDLGRTLKSIRQLLKAGGYLVYVGNKNTTYPRSDSPLDVSLDLVRDANFNHAALAVTETFEHSPTLRSYGFAKTEWSPPEGSGALDAQDFMVVQAVDDRTEFLQDPLSKTAERLPPPMITLIGGSTTSVSVCVCELMSMLLPLSKKIVHIQSLEQLSDVDCPLGGTVVLLQDHDNPIFEQLSERKLEGIKQLFARSKNVLWLINGYRKNAPHARMAIAFARCLLQEMPYVRLQCLDSSSDRTLDATLILQYLQRLLVTEFWEKEDRLKDLLWSVEPEVSLQDGQEFIPRVKLDRRRNDRYNSARRTITHPDDVTMTVQPIDSQALFEPDGTYWLVGLTGALGLGLCTWMVTHGAQHIAISSRNPEIQSGWLDHFLSLGATVKVYVNDVIDRESVEATHLKIQHEMPPIKGICHGAMVLQDALVADLDISRVEKVLMPKVQGAKHLDETFGHEKLDFFIMLSSIAATTGNPGQAAYAAANGFLSGLAADRRARGLAASTVNLGAVLGSGVVTRELTLAQQDALQQAGVMWTSEQDFHTAFAEAVVCSAPVPGATGEFNTGVRVCHAEDEIQPKHASSPVFSHLISRNPRDASCIHTNWNANIIPIKAQLAQATSSEETSKILTNFLSTKLQAALQMSPDANVIDQTATALGIDSLVAVEMRSWFMKELNIDMPVLKIIGGGTMREVMRPANPILRAESHIH</sequence>
<name>A0ABR3R3M5_9PLEO</name>
<gene>
    <name evidence="5" type="ORF">SLS59_006470</name>
</gene>
<dbReference type="PANTHER" id="PTHR43775">
    <property type="entry name" value="FATTY ACID SYNTHASE"/>
    <property type="match status" value="1"/>
</dbReference>
<dbReference type="PROSITE" id="PS00012">
    <property type="entry name" value="PHOSPHOPANTETHEINE"/>
    <property type="match status" value="1"/>
</dbReference>
<dbReference type="InterPro" id="IPR036291">
    <property type="entry name" value="NAD(P)-bd_dom_sf"/>
</dbReference>